<dbReference type="InParanoid" id="A0A6P8ZZD2"/>
<feature type="compositionally biased region" description="Polar residues" evidence="1">
    <location>
        <begin position="316"/>
        <end position="326"/>
    </location>
</feature>
<organism evidence="3">
    <name type="scientific">Thrips palmi</name>
    <name type="common">Melon thrips</name>
    <dbReference type="NCBI Taxonomy" id="161013"/>
    <lineage>
        <taxon>Eukaryota</taxon>
        <taxon>Metazoa</taxon>
        <taxon>Ecdysozoa</taxon>
        <taxon>Arthropoda</taxon>
        <taxon>Hexapoda</taxon>
        <taxon>Insecta</taxon>
        <taxon>Pterygota</taxon>
        <taxon>Neoptera</taxon>
        <taxon>Paraneoptera</taxon>
        <taxon>Thysanoptera</taxon>
        <taxon>Terebrantia</taxon>
        <taxon>Thripoidea</taxon>
        <taxon>Thripidae</taxon>
        <taxon>Thrips</taxon>
    </lineage>
</organism>
<feature type="region of interest" description="Disordered" evidence="1">
    <location>
        <begin position="391"/>
        <end position="424"/>
    </location>
</feature>
<accession>A0A6P8ZZD2</accession>
<feature type="compositionally biased region" description="Basic and acidic residues" evidence="1">
    <location>
        <begin position="632"/>
        <end position="642"/>
    </location>
</feature>
<sequence>MDLEFSPCFIKLFGCIIFEIRGRQDNFVLANFPDGPVTIQGHWLTEDETHAAWPPLDKRVTPMAYDKWIQGGRREPEGHWRVFPVKIRYFNDIFSKVRLKLKQAEEVTDTDLNSDNDKNPTRNRKVTTHYGLNSSEDESEGLDAVSVKVPKAPSPQLTLGQFCKGQRMKEGLRSMSNERVKRNLVGENFGTSSHPHERLRSKSVNLRTDMQTNNGEDKLEREKGTSGKNNNSGTSKLDIGLFRGQTKLQTQGSLKDTGSPHSQTDTKTAKSQGATNASDSPSSLVGLTAKARGTPVATDSPQSKVDLQIAKAQGTPLGTNSPQSQGDLKAAKAQGTPVGTNSPQSQGDMKNAKAQAIALAAKMSDNEFKGYVILGFTELRSQMKELTSVVSKAKMHDRRQEAVPPSSSGNDTCSIDDDSTDPLSGLPAMDHETWNDFCEKLNRDKMFARQVVIKLKDCCAHTTAIDEYVRYALSLVMTNSLATEFNWGGRKKKQFSNQFFVKVLHFLLKKHTKFPRKEGDLKEIVSNWLRLAPQRSGGMKFRKYIPQLNSSKEARANGTTENDNETVNGDETPTKRTRRSPKKKTSPRKESSPKKDRKGAVTKSKLLTPNKVEELKKKLAKPKKTDASFSDIDNHFDSDHDQSFGLNNSGESEKALNPKKDRKGAVTKSGKEKRMKRMPHNSLDNYNNR</sequence>
<feature type="compositionally biased region" description="Basic residues" evidence="1">
    <location>
        <begin position="575"/>
        <end position="586"/>
    </location>
</feature>
<dbReference type="AlphaFoldDB" id="A0A6P8ZZD2"/>
<evidence type="ECO:0000313" key="3">
    <source>
        <dbReference type="RefSeq" id="XP_034250535.1"/>
    </source>
</evidence>
<dbReference type="Proteomes" id="UP000515158">
    <property type="component" value="Unplaced"/>
</dbReference>
<dbReference type="KEGG" id="tpal:117650967"/>
<feature type="compositionally biased region" description="Polar residues" evidence="1">
    <location>
        <begin position="202"/>
        <end position="214"/>
    </location>
</feature>
<feature type="compositionally biased region" description="Polar residues" evidence="1">
    <location>
        <begin position="337"/>
        <end position="348"/>
    </location>
</feature>
<feature type="region of interest" description="Disordered" evidence="1">
    <location>
        <begin position="250"/>
        <end position="285"/>
    </location>
</feature>
<dbReference type="OrthoDB" id="7700477at2759"/>
<dbReference type="RefSeq" id="XP_034250535.1">
    <property type="nucleotide sequence ID" value="XM_034394644.1"/>
</dbReference>
<feature type="region of interest" description="Disordered" evidence="1">
    <location>
        <begin position="186"/>
        <end position="238"/>
    </location>
</feature>
<feature type="compositionally biased region" description="Polar residues" evidence="1">
    <location>
        <begin position="547"/>
        <end position="569"/>
    </location>
</feature>
<feature type="compositionally biased region" description="Polar residues" evidence="1">
    <location>
        <begin position="226"/>
        <end position="235"/>
    </location>
</feature>
<feature type="region of interest" description="Disordered" evidence="1">
    <location>
        <begin position="314"/>
        <end position="350"/>
    </location>
</feature>
<dbReference type="GeneID" id="117650967"/>
<feature type="compositionally biased region" description="Basic and acidic residues" evidence="1">
    <location>
        <begin position="215"/>
        <end position="225"/>
    </location>
</feature>
<evidence type="ECO:0000256" key="1">
    <source>
        <dbReference type="SAM" id="MobiDB-lite"/>
    </source>
</evidence>
<feature type="region of interest" description="Disordered" evidence="1">
    <location>
        <begin position="547"/>
        <end position="689"/>
    </location>
</feature>
<protein>
    <submittedName>
        <fullName evidence="3">Uncharacterized protein LOC117650967 isoform X1</fullName>
    </submittedName>
</protein>
<keyword evidence="2" id="KW-1185">Reference proteome</keyword>
<gene>
    <name evidence="3" type="primary">LOC117650967</name>
</gene>
<evidence type="ECO:0000313" key="2">
    <source>
        <dbReference type="Proteomes" id="UP000515158"/>
    </source>
</evidence>
<name>A0A6P8ZZD2_THRPL</name>
<feature type="region of interest" description="Disordered" evidence="1">
    <location>
        <begin position="107"/>
        <end position="148"/>
    </location>
</feature>
<reference evidence="3" key="1">
    <citation type="submission" date="2025-08" db="UniProtKB">
        <authorList>
            <consortium name="RefSeq"/>
        </authorList>
    </citation>
    <scope>IDENTIFICATION</scope>
    <source>
        <tissue evidence="3">Total insect</tissue>
    </source>
</reference>
<proteinExistence type="predicted"/>